<reference evidence="1 2" key="1">
    <citation type="journal article" date="2015" name="Mol. Biochem. Parasitol.">
        <title>Identification of polymorphic genes for use in assemblage B genotyping assays through comparative genomics of multiple assemblage B Giardia duodenalis isolates.</title>
        <authorList>
            <person name="Wielinga C."/>
            <person name="Thompson R.C."/>
            <person name="Monis P."/>
            <person name="Ryan U."/>
        </authorList>
    </citation>
    <scope>NUCLEOTIDE SEQUENCE [LARGE SCALE GENOMIC DNA]</scope>
    <source>
        <strain evidence="1 2">BAH15c1</strain>
    </source>
</reference>
<dbReference type="AlphaFoldDB" id="A0A132NV55"/>
<gene>
    <name evidence="1" type="ORF">QR46_2072</name>
</gene>
<dbReference type="Proteomes" id="UP000070089">
    <property type="component" value="Unassembled WGS sequence"/>
</dbReference>
<dbReference type="VEuPathDB" id="GiardiaDB:QR46_2072"/>
<protein>
    <submittedName>
        <fullName evidence="1">Uncharacterized protein</fullName>
    </submittedName>
</protein>
<organism evidence="1 2">
    <name type="scientific">Giardia duodenalis assemblage B</name>
    <dbReference type="NCBI Taxonomy" id="1394984"/>
    <lineage>
        <taxon>Eukaryota</taxon>
        <taxon>Metamonada</taxon>
        <taxon>Diplomonadida</taxon>
        <taxon>Hexamitidae</taxon>
        <taxon>Giardiinae</taxon>
        <taxon>Giardia</taxon>
    </lineage>
</organism>
<name>A0A132NV55_GIAIN</name>
<evidence type="ECO:0000313" key="1">
    <source>
        <dbReference type="EMBL" id="KWX13937.1"/>
    </source>
</evidence>
<accession>A0A132NV55</accession>
<proteinExistence type="predicted"/>
<sequence length="242" mass="26105">MSISEVKAMRSSIAAVTAGITSSVLRDSISGTRLTITGVTPGELQPKKTYLYNSVKSVTISQGICNNIFPEPDCTNLCGIIRYPLRAATKLALSDVLDQCVDLAFTGSLGGPVHTRKLSMQLPKTQSTGGRAAIAKPEKPSVTTREYWRRFMNDVLVNTASDLVYDIGRKRAAMINSGSNPSVMDTATWAFASAAAGEFVRAKLDNKYTPDYIKAGMKSAIFKTSFSYVYALLMASPPVENP</sequence>
<evidence type="ECO:0000313" key="2">
    <source>
        <dbReference type="Proteomes" id="UP000070089"/>
    </source>
</evidence>
<dbReference type="OrthoDB" id="10252863at2759"/>
<comment type="caution">
    <text evidence="1">The sequence shown here is derived from an EMBL/GenBank/DDBJ whole genome shotgun (WGS) entry which is preliminary data.</text>
</comment>
<dbReference type="EMBL" id="JXTI01000050">
    <property type="protein sequence ID" value="KWX13937.1"/>
    <property type="molecule type" value="Genomic_DNA"/>
</dbReference>